<feature type="chain" id="PRO_5042015963" description="Domain amino terminal to FKBP-type peptidyl-prolyl isomerase" evidence="1">
    <location>
        <begin position="25"/>
        <end position="252"/>
    </location>
</feature>
<evidence type="ECO:0000313" key="2">
    <source>
        <dbReference type="EMBL" id="APD49690.1"/>
    </source>
</evidence>
<name>A0AAC9NMW6_9GAMM</name>
<keyword evidence="3" id="KW-1185">Reference proteome</keyword>
<organism evidence="2 3">
    <name type="scientific">Francisella hispaniensis FSC454</name>
    <dbReference type="NCBI Taxonomy" id="1088883"/>
    <lineage>
        <taxon>Bacteria</taxon>
        <taxon>Pseudomonadati</taxon>
        <taxon>Pseudomonadota</taxon>
        <taxon>Gammaproteobacteria</taxon>
        <taxon>Thiotrichales</taxon>
        <taxon>Francisellaceae</taxon>
        <taxon>Francisella</taxon>
    </lineage>
</organism>
<dbReference type="EMBL" id="CP018093">
    <property type="protein sequence ID" value="APD49690.1"/>
    <property type="molecule type" value="Genomic_DNA"/>
</dbReference>
<evidence type="ECO:0008006" key="4">
    <source>
        <dbReference type="Google" id="ProtNLM"/>
    </source>
</evidence>
<keyword evidence="1" id="KW-0732">Signal</keyword>
<protein>
    <recommendedName>
        <fullName evidence="4">Domain amino terminal to FKBP-type peptidyl-prolyl isomerase</fullName>
    </recommendedName>
</protein>
<dbReference type="AlphaFoldDB" id="A0AAC9NMW6"/>
<sequence length="252" mass="28574">MLIRFFKIIAMTLSVLFSSLGICSQTSTQTSSYYNKGATVAAKFKQRTISGTKQKYSLTEIYKALSDKISNNSENLAIKDSDKNKISFCMGYITGANSLKKGELFSPKSENIHYNPQTVLQGVYDHYNQLKPKYELIAKDRLNQLLSTDPKSLPQQITNSQFSYSLGYNFFEIPNNSTTSKIIVKQEFIKGMKAGLEGEKYKLSVEQVAEISYIIGTLLYNSEYNFLKKTNAKKQFLAGFYSKLETNKFKVN</sequence>
<reference evidence="2 3" key="1">
    <citation type="submission" date="2016-11" db="EMBL/GenBank/DDBJ databases">
        <authorList>
            <person name="Hagglund E."/>
            <person name="Bystrom M."/>
            <person name="Naslund J."/>
            <person name="Stenberg P."/>
            <person name="Sjodin A."/>
        </authorList>
    </citation>
    <scope>NUCLEOTIDE SEQUENCE [LARGE SCALE GENOMIC DNA]</scope>
    <source>
        <strain evidence="2 3">CCUG 58020</strain>
    </source>
</reference>
<accession>A0AAC9NMW6</accession>
<evidence type="ECO:0000256" key="1">
    <source>
        <dbReference type="SAM" id="SignalP"/>
    </source>
</evidence>
<dbReference type="Proteomes" id="UP000182459">
    <property type="component" value="Chromosome"/>
</dbReference>
<feature type="signal peptide" evidence="1">
    <location>
        <begin position="1"/>
        <end position="24"/>
    </location>
</feature>
<evidence type="ECO:0000313" key="3">
    <source>
        <dbReference type="Proteomes" id="UP000182459"/>
    </source>
</evidence>
<dbReference type="KEGG" id="fhi:FSC454_00280"/>
<gene>
    <name evidence="2" type="ORF">FSC454_00280</name>
</gene>
<proteinExistence type="predicted"/>
<dbReference type="RefSeq" id="WP_066045142.1">
    <property type="nucleotide sequence ID" value="NZ_CP018093.1"/>
</dbReference>